<proteinExistence type="predicted"/>
<evidence type="ECO:0000313" key="1">
    <source>
        <dbReference type="EMBL" id="MBB6253573.1"/>
    </source>
</evidence>
<keyword evidence="2" id="KW-1185">Reference proteome</keyword>
<accession>A0A7X0EE77</accession>
<name>A0A7X0EE77_9PROT</name>
<dbReference type="EMBL" id="JACIIZ010000012">
    <property type="protein sequence ID" value="MBB6253573.1"/>
    <property type="molecule type" value="Genomic_DNA"/>
</dbReference>
<sequence>MTVTLRLFAGAMRRTVCGILVIGFALLTHQGAAGGIPFVGCPLDGQTGPIPAPKKDSVPPLPASVSAKMVARLAYYRADFGELGVFAPKGWHCFGLYGSSGSQLVVMAKPPASRNLFKAIEHIDGPAIHLSLIEGGTSGRFEVARIVARVFPIAQDFVEQVVAEGIEEKSAFPQGPYPTDIIVRHGPTSVDFVTPAGQEGMGTHHSWLPKGDQPITGSILLFPDDDMDARVLAFRLPPESRDLGTVIQATFRPD</sequence>
<evidence type="ECO:0000313" key="2">
    <source>
        <dbReference type="Proteomes" id="UP000539175"/>
    </source>
</evidence>
<dbReference type="AlphaFoldDB" id="A0A7X0EE77"/>
<gene>
    <name evidence="1" type="ORF">FHS74_004142</name>
</gene>
<dbReference type="Proteomes" id="UP000539175">
    <property type="component" value="Unassembled WGS sequence"/>
</dbReference>
<protein>
    <submittedName>
        <fullName evidence="1">Uncharacterized protein</fullName>
    </submittedName>
</protein>
<organism evidence="1 2">
    <name type="scientific">Nitrospirillum iridis</name>
    <dbReference type="NCBI Taxonomy" id="765888"/>
    <lineage>
        <taxon>Bacteria</taxon>
        <taxon>Pseudomonadati</taxon>
        <taxon>Pseudomonadota</taxon>
        <taxon>Alphaproteobacteria</taxon>
        <taxon>Rhodospirillales</taxon>
        <taxon>Azospirillaceae</taxon>
        <taxon>Nitrospirillum</taxon>
    </lineage>
</organism>
<comment type="caution">
    <text evidence="1">The sequence shown here is derived from an EMBL/GenBank/DDBJ whole genome shotgun (WGS) entry which is preliminary data.</text>
</comment>
<dbReference type="RefSeq" id="WP_184804318.1">
    <property type="nucleotide sequence ID" value="NZ_JACIIZ010000012.1"/>
</dbReference>
<reference evidence="1 2" key="1">
    <citation type="submission" date="2020-08" db="EMBL/GenBank/DDBJ databases">
        <title>Genomic Encyclopedia of Type Strains, Phase IV (KMG-IV): sequencing the most valuable type-strain genomes for metagenomic binning, comparative biology and taxonomic classification.</title>
        <authorList>
            <person name="Goeker M."/>
        </authorList>
    </citation>
    <scope>NUCLEOTIDE SEQUENCE [LARGE SCALE GENOMIC DNA]</scope>
    <source>
        <strain evidence="1 2">DSM 22198</strain>
    </source>
</reference>